<organism evidence="5 6">
    <name type="scientific">Prevotella herbatica</name>
    <dbReference type="NCBI Taxonomy" id="2801997"/>
    <lineage>
        <taxon>Bacteria</taxon>
        <taxon>Pseudomonadati</taxon>
        <taxon>Bacteroidota</taxon>
        <taxon>Bacteroidia</taxon>
        <taxon>Bacteroidales</taxon>
        <taxon>Prevotellaceae</taxon>
        <taxon>Prevotella</taxon>
    </lineage>
</organism>
<dbReference type="InterPro" id="IPR038352">
    <property type="entry name" value="Imelysin_sf"/>
</dbReference>
<dbReference type="InterPro" id="IPR034982">
    <property type="entry name" value="Imelysin-like_IrpA"/>
</dbReference>
<evidence type="ECO:0000256" key="1">
    <source>
        <dbReference type="ARBA" id="ARBA00004196"/>
    </source>
</evidence>
<keyword evidence="6" id="KW-1185">Reference proteome</keyword>
<dbReference type="Pfam" id="PF09375">
    <property type="entry name" value="Peptidase_M75"/>
    <property type="match status" value="1"/>
</dbReference>
<proteinExistence type="predicted"/>
<evidence type="ECO:0000313" key="6">
    <source>
        <dbReference type="Proteomes" id="UP001319045"/>
    </source>
</evidence>
<evidence type="ECO:0000259" key="4">
    <source>
        <dbReference type="Pfam" id="PF09375"/>
    </source>
</evidence>
<gene>
    <name evidence="5" type="ORF">prwr041_20720</name>
</gene>
<evidence type="ECO:0000256" key="2">
    <source>
        <dbReference type="ARBA" id="ARBA00022729"/>
    </source>
</evidence>
<evidence type="ECO:0000256" key="3">
    <source>
        <dbReference type="SAM" id="SignalP"/>
    </source>
</evidence>
<feature type="signal peptide" evidence="3">
    <location>
        <begin position="1"/>
        <end position="22"/>
    </location>
</feature>
<dbReference type="InterPro" id="IPR018976">
    <property type="entry name" value="Imelysin-like"/>
</dbReference>
<dbReference type="Gene3D" id="1.20.1420.20">
    <property type="entry name" value="M75 peptidase, HXXE motif"/>
    <property type="match status" value="1"/>
</dbReference>
<reference evidence="5 6" key="1">
    <citation type="journal article" date="2022" name="Int. J. Syst. Evol. Microbiol.">
        <title>Prevotella herbatica sp. nov., a plant polysaccharide-decomposing anaerobic bacterium isolated from a methanogenic reactor.</title>
        <authorList>
            <person name="Uek A."/>
            <person name="Tonouchi A."/>
            <person name="Kaku N."/>
            <person name="Ueki K."/>
        </authorList>
    </citation>
    <scope>NUCLEOTIDE SEQUENCE [LARGE SCALE GENOMIC DNA]</scope>
    <source>
        <strain evidence="5 6">WR041</strain>
    </source>
</reference>
<comment type="subcellular location">
    <subcellularLocation>
        <location evidence="1">Cell envelope</location>
    </subcellularLocation>
</comment>
<feature type="domain" description="Imelysin-like" evidence="4">
    <location>
        <begin position="56"/>
        <end position="391"/>
    </location>
</feature>
<sequence length="402" mass="43783">MKKLAHYSMALLLCTVFTYGMSSCSDDDNKTSSTTLSEGDQLLQQAIAADVNNTINPTYKALADSCSQLYEALAAMKTGNITQTQVDAACKIFLNARSNYERSEAFLLGAASHFSIDPHIDSWPLDLASLQKLLTSNNSIATASNYDQSLIGFHGIEFILFRDGKSRNAQELNSKDTYNQDGMDFTTVSGSREIEFAAAVSEDLRNSVYQLECAWNENAPKSHFDILENLGKAYTTDLEKAYGYDLQNAGNSGSTYTSVKATVSAILSGDHGSAGIADEVGNTKINNPYSGADVSYIESPYSQHSLIDFQNNIHSIENIWYGGTANNRSNGKSFHDYFAKYEAETGKRVETAITNALAQIKAIPAPFVNNYKNAQCAKAISACQELSDALSAADQFVQKTNK</sequence>
<accession>A0ABN6EMF2</accession>
<dbReference type="EMBL" id="AP024484">
    <property type="protein sequence ID" value="BCS86179.1"/>
    <property type="molecule type" value="Genomic_DNA"/>
</dbReference>
<keyword evidence="2 3" id="KW-0732">Signal</keyword>
<dbReference type="RefSeq" id="WP_237072222.1">
    <property type="nucleotide sequence ID" value="NZ_AP024484.1"/>
</dbReference>
<dbReference type="Proteomes" id="UP001319045">
    <property type="component" value="Chromosome"/>
</dbReference>
<protein>
    <submittedName>
        <fullName evidence="5">Imelysin-like_IrpA domain-containing protein</fullName>
    </submittedName>
</protein>
<feature type="chain" id="PRO_5046687110" evidence="3">
    <location>
        <begin position="23"/>
        <end position="402"/>
    </location>
</feature>
<dbReference type="CDD" id="cd14658">
    <property type="entry name" value="Imelysin-like_IrpA"/>
    <property type="match status" value="1"/>
</dbReference>
<evidence type="ECO:0000313" key="5">
    <source>
        <dbReference type="EMBL" id="BCS86179.1"/>
    </source>
</evidence>
<dbReference type="PROSITE" id="PS51257">
    <property type="entry name" value="PROKAR_LIPOPROTEIN"/>
    <property type="match status" value="1"/>
</dbReference>
<name>A0ABN6EMF2_9BACT</name>